<gene>
    <name evidence="1" type="ORF">GPUH_LOCUS20428</name>
</gene>
<evidence type="ECO:0000313" key="1">
    <source>
        <dbReference type="EMBL" id="VDN36006.1"/>
    </source>
</evidence>
<reference evidence="1 2" key="2">
    <citation type="submission" date="2018-11" db="EMBL/GenBank/DDBJ databases">
        <authorList>
            <consortium name="Pathogen Informatics"/>
        </authorList>
    </citation>
    <scope>NUCLEOTIDE SEQUENCE [LARGE SCALE GENOMIC DNA]</scope>
</reference>
<dbReference type="AlphaFoldDB" id="A0A183EHI6"/>
<protein>
    <submittedName>
        <fullName evidence="1 3">Uncharacterized protein</fullName>
    </submittedName>
</protein>
<keyword evidence="2" id="KW-1185">Reference proteome</keyword>
<name>A0A183EHI6_9BILA</name>
<dbReference type="WBParaSite" id="GPUH_0002045201-mRNA-1">
    <property type="protein sequence ID" value="GPUH_0002045201-mRNA-1"/>
    <property type="gene ID" value="GPUH_0002045201"/>
</dbReference>
<organism evidence="3">
    <name type="scientific">Gongylonema pulchrum</name>
    <dbReference type="NCBI Taxonomy" id="637853"/>
    <lineage>
        <taxon>Eukaryota</taxon>
        <taxon>Metazoa</taxon>
        <taxon>Ecdysozoa</taxon>
        <taxon>Nematoda</taxon>
        <taxon>Chromadorea</taxon>
        <taxon>Rhabditida</taxon>
        <taxon>Spirurina</taxon>
        <taxon>Spiruromorpha</taxon>
        <taxon>Spiruroidea</taxon>
        <taxon>Gongylonematidae</taxon>
        <taxon>Gongylonema</taxon>
    </lineage>
</organism>
<sequence length="136" mass="14683">MQGAVLGSASNFTIKWRMQVTFFVSCQEHTRSAAAVARLSATDRLWPLWPNCVLLLHTYLDHLGLACKGTLRSAWIVFPRLTSSKEPNLFVPAQQPEQLQQLDPAPHRAASAETTAVLGFSGSIDSSGGGNCPSST</sequence>
<dbReference type="Proteomes" id="UP000271098">
    <property type="component" value="Unassembled WGS sequence"/>
</dbReference>
<accession>A0A183EHI6</accession>
<dbReference type="EMBL" id="UYRT01090407">
    <property type="protein sequence ID" value="VDN36006.1"/>
    <property type="molecule type" value="Genomic_DNA"/>
</dbReference>
<reference evidence="3" key="1">
    <citation type="submission" date="2016-06" db="UniProtKB">
        <authorList>
            <consortium name="WormBaseParasite"/>
        </authorList>
    </citation>
    <scope>IDENTIFICATION</scope>
</reference>
<evidence type="ECO:0000313" key="2">
    <source>
        <dbReference type="Proteomes" id="UP000271098"/>
    </source>
</evidence>
<proteinExistence type="predicted"/>
<evidence type="ECO:0000313" key="3">
    <source>
        <dbReference type="WBParaSite" id="GPUH_0002045201-mRNA-1"/>
    </source>
</evidence>